<proteinExistence type="predicted"/>
<organism evidence="1">
    <name type="scientific">viral metagenome</name>
    <dbReference type="NCBI Taxonomy" id="1070528"/>
    <lineage>
        <taxon>unclassified sequences</taxon>
        <taxon>metagenomes</taxon>
        <taxon>organismal metagenomes</taxon>
    </lineage>
</organism>
<dbReference type="AlphaFoldDB" id="A0A6C0DCI9"/>
<protein>
    <submittedName>
        <fullName evidence="1">Uncharacterized protein</fullName>
    </submittedName>
</protein>
<name>A0A6C0DCI9_9ZZZZ</name>
<reference evidence="1" key="1">
    <citation type="journal article" date="2020" name="Nature">
        <title>Giant virus diversity and host interactions through global metagenomics.</title>
        <authorList>
            <person name="Schulz F."/>
            <person name="Roux S."/>
            <person name="Paez-Espino D."/>
            <person name="Jungbluth S."/>
            <person name="Walsh D.A."/>
            <person name="Denef V.J."/>
            <person name="McMahon K.D."/>
            <person name="Konstantinidis K.T."/>
            <person name="Eloe-Fadrosh E.A."/>
            <person name="Kyrpides N.C."/>
            <person name="Woyke T."/>
        </authorList>
    </citation>
    <scope>NUCLEOTIDE SEQUENCE</scope>
    <source>
        <strain evidence="1">GVMAG-M-3300023174-134</strain>
    </source>
</reference>
<accession>A0A6C0DCI9</accession>
<dbReference type="EMBL" id="MN739578">
    <property type="protein sequence ID" value="QHT14100.1"/>
    <property type="molecule type" value="Genomic_DNA"/>
</dbReference>
<sequence length="452" mass="50772">MYESMKPIPYLNTFPYPLVSWKGQTLNQITSSITRNGKINKNIVLSNRNLMMARPLKLYRREIVTNITTSKCNDRISSSIDVFDQPGSSIINSIATQQNGLVNTLDDTFPNNSCQRPGTCIPFLSDTKNALRRVRSSGMIKRQFDISKNNDTYHTNTKQYLISRNIAFEKNQYNYIRQGNSSVKPGDSLSKDNLYSSNGINHCKMYKTNVQLSFKYNWIDSTSHLVTIPPGSYRIEDINNILHKTMASNDHYIISSSSNISIFLLTIAYNYNKTAIELQCYPADTSLYPSDKFEKPFGTTWTIPSSAAVIPNFVILNDGLFQNAIGFESGNYPANQSFSTPQLFYSTTTPLLTPAFVKIFYKPSNPQFASQGGVSSSEVTLRNKYNTIQTSAASMGSVYGNGVADALSYGVSENIYTSTYTQKEKNGYPVRKYPKFTKTGEMRTCDDKSIRG</sequence>
<evidence type="ECO:0000313" key="1">
    <source>
        <dbReference type="EMBL" id="QHT14100.1"/>
    </source>
</evidence>